<comment type="pathway">
    <text evidence="3 4">Cofactor biosynthesis; coenzyme A biosynthesis; CoA from (R)-pantothenate: step 2/5.</text>
</comment>
<dbReference type="EC" id="4.1.1.36" evidence="3"/>
<dbReference type="GO" id="GO:0015941">
    <property type="term" value="P:pantothenate catabolic process"/>
    <property type="evidence" value="ECO:0007669"/>
    <property type="project" value="InterPro"/>
</dbReference>
<keyword evidence="1 3" id="KW-0210">Decarboxylase</keyword>
<keyword evidence="3" id="KW-0479">Metal-binding</keyword>
<comment type="caution">
    <text evidence="3">Lacks conserved residue(s) required for the propagation of feature annotation.</text>
</comment>
<evidence type="ECO:0000313" key="8">
    <source>
        <dbReference type="Proteomes" id="UP000277424"/>
    </source>
</evidence>
<feature type="binding site" evidence="3">
    <location>
        <position position="340"/>
    </location>
    <ligand>
        <name>CTP</name>
        <dbReference type="ChEBI" id="CHEBI:37563"/>
    </ligand>
</feature>
<dbReference type="AlphaFoldDB" id="A0A420WC30"/>
<dbReference type="RefSeq" id="WP_121221206.1">
    <property type="nucleotide sequence ID" value="NZ_RBIG01000003.1"/>
</dbReference>
<feature type="binding site" evidence="3">
    <location>
        <position position="344"/>
    </location>
    <ligand>
        <name>CTP</name>
        <dbReference type="ChEBI" id="CHEBI:37563"/>
    </ligand>
</feature>
<dbReference type="InterPro" id="IPR036551">
    <property type="entry name" value="Flavin_trans-like"/>
</dbReference>
<dbReference type="SUPFAM" id="SSF102645">
    <property type="entry name" value="CoaB-like"/>
    <property type="match status" value="1"/>
</dbReference>
<keyword evidence="3" id="KW-0511">Multifunctional enzyme</keyword>
<sequence length="404" mass="42362">MLAGKRILLIVSGGIAAYKSLELVRRLRERGAAVRCAMTASAEQFVTPLSLQALTEDKVYRDLFSLTDESEMGHINLSRQADLIVVAPATANILAKMAGGLADDLATTLLLATDKEVLAAPAMNVRMWTHAATQANLDILKQRGVRFVGPNEGDMACGEYGPGRMAEPLEIVAAIESYFGKGAPLAGLRALVTSGPTYEAIDPVRFIGNRSSGKQGHAIATALARAGAAVTLVSGPVALPDPTGVKVVRIESAREMLAACESALPADIAVFAAAVADWRVAQEAPQKIKKPAEGGAAPTLSFAENPDILASIAGLKQGRPALVIGFAAETEKVAEHAAAKRARKGCDWILANDVSAGTGTFGGDANTIHLVTENGTEDWPRLTKQQVAERLAARIGDHFGKKTT</sequence>
<organism evidence="7 8">
    <name type="scientific">Oceanibaculum indicum</name>
    <dbReference type="NCBI Taxonomy" id="526216"/>
    <lineage>
        <taxon>Bacteria</taxon>
        <taxon>Pseudomonadati</taxon>
        <taxon>Pseudomonadota</taxon>
        <taxon>Alphaproteobacteria</taxon>
        <taxon>Rhodospirillales</taxon>
        <taxon>Oceanibaculaceae</taxon>
        <taxon>Oceanibaculum</taxon>
    </lineage>
</organism>
<dbReference type="GO" id="GO:0004632">
    <property type="term" value="F:phosphopantothenate--cysteine ligase activity"/>
    <property type="evidence" value="ECO:0007669"/>
    <property type="project" value="UniProtKB-UniRule"/>
</dbReference>
<keyword evidence="2 3" id="KW-0456">Lyase</keyword>
<evidence type="ECO:0000259" key="6">
    <source>
        <dbReference type="Pfam" id="PF04127"/>
    </source>
</evidence>
<dbReference type="GO" id="GO:0010181">
    <property type="term" value="F:FMN binding"/>
    <property type="evidence" value="ECO:0007669"/>
    <property type="project" value="UniProtKB-UniRule"/>
</dbReference>
<reference evidence="7 8" key="1">
    <citation type="submission" date="2018-10" db="EMBL/GenBank/DDBJ databases">
        <title>Comparative analysis of microorganisms from saline springs in Andes Mountain Range, Colombia.</title>
        <authorList>
            <person name="Rubin E."/>
        </authorList>
    </citation>
    <scope>NUCLEOTIDE SEQUENCE [LARGE SCALE GENOMIC DNA]</scope>
    <source>
        <strain evidence="7 8">USBA 36</strain>
    </source>
</reference>
<evidence type="ECO:0000259" key="5">
    <source>
        <dbReference type="Pfam" id="PF02441"/>
    </source>
</evidence>
<dbReference type="GO" id="GO:0004633">
    <property type="term" value="F:phosphopantothenoylcysteine decarboxylase activity"/>
    <property type="evidence" value="ECO:0007669"/>
    <property type="project" value="UniProtKB-UniRule"/>
</dbReference>
<dbReference type="InterPro" id="IPR005252">
    <property type="entry name" value="CoaBC"/>
</dbReference>
<comment type="function">
    <text evidence="3">Catalyzes two sequential steps in the biosynthesis of coenzyme A. In the first step cysteine is conjugated to 4'-phosphopantothenate to form 4-phosphopantothenoylcysteine. In the second step the latter compound is decarboxylated to form 4'-phosphopantotheine.</text>
</comment>
<feature type="domain" description="DNA/pantothenate metabolism flavoprotein C-terminal" evidence="6">
    <location>
        <begin position="185"/>
        <end position="395"/>
    </location>
</feature>
<dbReference type="NCBIfam" id="TIGR00521">
    <property type="entry name" value="coaBC_dfp"/>
    <property type="match status" value="1"/>
</dbReference>
<evidence type="ECO:0000313" key="7">
    <source>
        <dbReference type="EMBL" id="RKQ68523.1"/>
    </source>
</evidence>
<comment type="catalytic activity">
    <reaction evidence="3 4">
        <text>(R)-4'-phosphopantothenate + L-cysteine + CTP = N-[(R)-4-phosphopantothenoyl]-L-cysteine + CMP + diphosphate + H(+)</text>
        <dbReference type="Rhea" id="RHEA:19397"/>
        <dbReference type="ChEBI" id="CHEBI:10986"/>
        <dbReference type="ChEBI" id="CHEBI:15378"/>
        <dbReference type="ChEBI" id="CHEBI:33019"/>
        <dbReference type="ChEBI" id="CHEBI:35235"/>
        <dbReference type="ChEBI" id="CHEBI:37563"/>
        <dbReference type="ChEBI" id="CHEBI:59458"/>
        <dbReference type="ChEBI" id="CHEBI:60377"/>
        <dbReference type="EC" id="6.3.2.5"/>
    </reaction>
</comment>
<feature type="binding site" evidence="3">
    <location>
        <position position="326"/>
    </location>
    <ligand>
        <name>CTP</name>
        <dbReference type="ChEBI" id="CHEBI:37563"/>
    </ligand>
</feature>
<dbReference type="GO" id="GO:0015937">
    <property type="term" value="P:coenzyme A biosynthetic process"/>
    <property type="evidence" value="ECO:0007669"/>
    <property type="project" value="UniProtKB-UniRule"/>
</dbReference>
<keyword evidence="3" id="KW-0460">Magnesium</keyword>
<comment type="caution">
    <text evidence="7">The sequence shown here is derived from an EMBL/GenBank/DDBJ whole genome shotgun (WGS) entry which is preliminary data.</text>
</comment>
<comment type="catalytic activity">
    <reaction evidence="3 4">
        <text>N-[(R)-4-phosphopantothenoyl]-L-cysteine + H(+) = (R)-4'-phosphopantetheine + CO2</text>
        <dbReference type="Rhea" id="RHEA:16793"/>
        <dbReference type="ChEBI" id="CHEBI:15378"/>
        <dbReference type="ChEBI" id="CHEBI:16526"/>
        <dbReference type="ChEBI" id="CHEBI:59458"/>
        <dbReference type="ChEBI" id="CHEBI:61723"/>
        <dbReference type="EC" id="4.1.1.36"/>
    </reaction>
</comment>
<dbReference type="InterPro" id="IPR003382">
    <property type="entry name" value="Flavoprotein"/>
</dbReference>
<comment type="cofactor">
    <cofactor evidence="3">
        <name>FMN</name>
        <dbReference type="ChEBI" id="CHEBI:58210"/>
    </cofactor>
    <text evidence="3">Binds 1 FMN per subunit.</text>
</comment>
<dbReference type="Gene3D" id="3.40.50.1950">
    <property type="entry name" value="Flavin prenyltransferase-like"/>
    <property type="match status" value="1"/>
</dbReference>
<dbReference type="InterPro" id="IPR035929">
    <property type="entry name" value="CoaB-like_sf"/>
</dbReference>
<keyword evidence="3 4" id="KW-0285">Flavoprotein</keyword>
<comment type="function">
    <text evidence="4">Catalyzes two steps in the biosynthesis of coenzyme A. In the first step cysteine is conjugated to 4'-phosphopantothenate to form 4-phosphopantothenoylcysteine, in the latter compound is decarboxylated to form 4'-phosphopantotheine.</text>
</comment>
<feature type="binding site" evidence="3">
    <location>
        <begin position="306"/>
        <end position="309"/>
    </location>
    <ligand>
        <name>CTP</name>
        <dbReference type="ChEBI" id="CHEBI:37563"/>
    </ligand>
</feature>
<comment type="pathway">
    <text evidence="3 4">Cofactor biosynthesis; coenzyme A biosynthesis; CoA from (R)-pantothenate: step 3/5.</text>
</comment>
<dbReference type="EC" id="6.3.2.5" evidence="3"/>
<dbReference type="OrthoDB" id="9802554at2"/>
<feature type="binding site" evidence="3">
    <location>
        <position position="287"/>
    </location>
    <ligand>
        <name>CTP</name>
        <dbReference type="ChEBI" id="CHEBI:37563"/>
    </ligand>
</feature>
<comment type="cofactor">
    <cofactor evidence="3">
        <name>Mg(2+)</name>
        <dbReference type="ChEBI" id="CHEBI:18420"/>
    </cofactor>
</comment>
<name>A0A420WC30_9PROT</name>
<dbReference type="GO" id="GO:0071513">
    <property type="term" value="C:phosphopantothenoylcysteine decarboxylase complex"/>
    <property type="evidence" value="ECO:0007669"/>
    <property type="project" value="TreeGrafter"/>
</dbReference>
<dbReference type="SUPFAM" id="SSF52507">
    <property type="entry name" value="Homo-oligomeric flavin-containing Cys decarboxylases, HFCD"/>
    <property type="match status" value="1"/>
</dbReference>
<feature type="domain" description="Flavoprotein" evidence="5">
    <location>
        <begin position="5"/>
        <end position="176"/>
    </location>
</feature>
<feature type="binding site" evidence="3">
    <location>
        <position position="277"/>
    </location>
    <ligand>
        <name>CTP</name>
        <dbReference type="ChEBI" id="CHEBI:37563"/>
    </ligand>
</feature>
<protein>
    <recommendedName>
        <fullName evidence="3">Coenzyme A biosynthesis bifunctional protein CoaBC</fullName>
    </recommendedName>
    <alternativeName>
        <fullName evidence="3">DNA/pantothenate metabolism flavoprotein</fullName>
    </alternativeName>
    <alternativeName>
        <fullName evidence="3">Phosphopantothenoylcysteine synthetase/decarboxylase</fullName>
        <shortName evidence="3">PPCS-PPCDC</shortName>
    </alternativeName>
    <domain>
        <recommendedName>
            <fullName evidence="3">Phosphopantothenoylcysteine decarboxylase</fullName>
            <shortName evidence="3">PPC decarboxylase</shortName>
            <shortName evidence="3">PPC-DC</shortName>
            <ecNumber evidence="3">4.1.1.36</ecNumber>
        </recommendedName>
        <alternativeName>
            <fullName evidence="3">CoaC</fullName>
        </alternativeName>
    </domain>
    <domain>
        <recommendedName>
            <fullName evidence="3">Phosphopantothenate--cysteine ligase</fullName>
            <ecNumber evidence="3">6.3.2.5</ecNumber>
        </recommendedName>
        <alternativeName>
            <fullName evidence="3">CoaB</fullName>
        </alternativeName>
        <alternativeName>
            <fullName evidence="3">Phosphopantothenoylcysteine synthetase</fullName>
            <shortName evidence="3">PPC synthetase</shortName>
            <shortName evidence="3">PPC-S</shortName>
        </alternativeName>
    </domain>
</protein>
<dbReference type="InterPro" id="IPR007085">
    <property type="entry name" value="DNA/pantothenate-metab_flavo_C"/>
</dbReference>
<comment type="similarity">
    <text evidence="3 4">In the N-terminal section; belongs to the HFCD (homo-oligomeric flavin containing Cys decarboxylase) superfamily.</text>
</comment>
<dbReference type="HAMAP" id="MF_02225">
    <property type="entry name" value="CoaBC"/>
    <property type="match status" value="1"/>
</dbReference>
<dbReference type="PANTHER" id="PTHR14359">
    <property type="entry name" value="HOMO-OLIGOMERIC FLAVIN CONTAINING CYS DECARBOXYLASE FAMILY"/>
    <property type="match status" value="1"/>
</dbReference>
<feature type="region of interest" description="Phosphopantothenoylcysteine decarboxylase" evidence="3">
    <location>
        <begin position="1"/>
        <end position="189"/>
    </location>
</feature>
<feature type="region of interest" description="Phosphopantothenate--cysteine ligase" evidence="3">
    <location>
        <begin position="190"/>
        <end position="404"/>
    </location>
</feature>
<dbReference type="EMBL" id="RBIG01000003">
    <property type="protein sequence ID" value="RKQ68523.1"/>
    <property type="molecule type" value="Genomic_DNA"/>
</dbReference>
<dbReference type="GO" id="GO:0046872">
    <property type="term" value="F:metal ion binding"/>
    <property type="evidence" value="ECO:0007669"/>
    <property type="project" value="UniProtKB-KW"/>
</dbReference>
<dbReference type="Pfam" id="PF02441">
    <property type="entry name" value="Flavoprotein"/>
    <property type="match status" value="1"/>
</dbReference>
<dbReference type="Pfam" id="PF04127">
    <property type="entry name" value="DFP"/>
    <property type="match status" value="1"/>
</dbReference>
<dbReference type="PANTHER" id="PTHR14359:SF6">
    <property type="entry name" value="PHOSPHOPANTOTHENOYLCYSTEINE DECARBOXYLASE"/>
    <property type="match status" value="1"/>
</dbReference>
<evidence type="ECO:0000256" key="1">
    <source>
        <dbReference type="ARBA" id="ARBA00022793"/>
    </source>
</evidence>
<dbReference type="Gene3D" id="3.40.50.10300">
    <property type="entry name" value="CoaB-like"/>
    <property type="match status" value="1"/>
</dbReference>
<proteinExistence type="inferred from homology"/>
<dbReference type="Proteomes" id="UP000277424">
    <property type="component" value="Unassembled WGS sequence"/>
</dbReference>
<comment type="similarity">
    <text evidence="3 4">In the C-terminal section; belongs to the PPC synthetase family.</text>
</comment>
<accession>A0A420WC30</accession>
<gene>
    <name evidence="3" type="primary">coaBC</name>
    <name evidence="7" type="ORF">BCL74_3003</name>
</gene>
<evidence type="ECO:0000256" key="4">
    <source>
        <dbReference type="RuleBase" id="RU364078"/>
    </source>
</evidence>
<feature type="active site" description="Proton donor" evidence="3">
    <location>
        <position position="157"/>
    </location>
</feature>
<evidence type="ECO:0000256" key="2">
    <source>
        <dbReference type="ARBA" id="ARBA00023239"/>
    </source>
</evidence>
<keyword evidence="3 4" id="KW-0288">FMN</keyword>
<evidence type="ECO:0000256" key="3">
    <source>
        <dbReference type="HAMAP-Rule" id="MF_02225"/>
    </source>
</evidence>
<keyword evidence="3 4" id="KW-0436">Ligase</keyword>
<dbReference type="UniPathway" id="UPA00241">
    <property type="reaction ID" value="UER00353"/>
</dbReference>